<gene>
    <name evidence="1" type="ORF">MEUPH1_LOCUS12958</name>
    <name evidence="2" type="ORF">MEUPH1_LOCUS28463</name>
</gene>
<comment type="caution">
    <text evidence="1">The sequence shown here is derived from an EMBL/GenBank/DDBJ whole genome shotgun (WGS) entry which is preliminary data.</text>
</comment>
<evidence type="ECO:0000313" key="1">
    <source>
        <dbReference type="EMBL" id="CAI6357321.1"/>
    </source>
</evidence>
<name>A0AAV0WNS5_9HEMI</name>
<keyword evidence="3" id="KW-1185">Reference proteome</keyword>
<protein>
    <submittedName>
        <fullName evidence="1">Uncharacterized protein</fullName>
    </submittedName>
</protein>
<dbReference type="Proteomes" id="UP001160148">
    <property type="component" value="Unassembled WGS sequence"/>
</dbReference>
<dbReference type="EMBL" id="CARXXK010000002">
    <property type="protein sequence ID" value="CAI6357321.1"/>
    <property type="molecule type" value="Genomic_DNA"/>
</dbReference>
<evidence type="ECO:0000313" key="2">
    <source>
        <dbReference type="EMBL" id="CAI6374887.1"/>
    </source>
</evidence>
<evidence type="ECO:0000313" key="3">
    <source>
        <dbReference type="Proteomes" id="UP001160148"/>
    </source>
</evidence>
<organism evidence="1 3">
    <name type="scientific">Macrosiphum euphorbiae</name>
    <name type="common">potato aphid</name>
    <dbReference type="NCBI Taxonomy" id="13131"/>
    <lineage>
        <taxon>Eukaryota</taxon>
        <taxon>Metazoa</taxon>
        <taxon>Ecdysozoa</taxon>
        <taxon>Arthropoda</taxon>
        <taxon>Hexapoda</taxon>
        <taxon>Insecta</taxon>
        <taxon>Pterygota</taxon>
        <taxon>Neoptera</taxon>
        <taxon>Paraneoptera</taxon>
        <taxon>Hemiptera</taxon>
        <taxon>Sternorrhyncha</taxon>
        <taxon>Aphidomorpha</taxon>
        <taxon>Aphidoidea</taxon>
        <taxon>Aphididae</taxon>
        <taxon>Macrosiphini</taxon>
        <taxon>Macrosiphum</taxon>
    </lineage>
</organism>
<dbReference type="EMBL" id="CARXXK010001250">
    <property type="protein sequence ID" value="CAI6374887.1"/>
    <property type="molecule type" value="Genomic_DNA"/>
</dbReference>
<proteinExistence type="predicted"/>
<accession>A0AAV0WNS5</accession>
<sequence>MLLVLEINSAAGGCLFGEIYKMLVNETRVPYFIIKPMLTVGFDEHFCAYEIKNNSNSKLIGCYMHELPDTTPTIARVLGNGKLYASLRSGA</sequence>
<dbReference type="AlphaFoldDB" id="A0AAV0WNS5"/>
<reference evidence="1 3" key="1">
    <citation type="submission" date="2023-01" db="EMBL/GenBank/DDBJ databases">
        <authorList>
            <person name="Whitehead M."/>
        </authorList>
    </citation>
    <scope>NUCLEOTIDE SEQUENCE [LARGE SCALE GENOMIC DNA]</scope>
</reference>